<organism evidence="2 3">
    <name type="scientific">Prevotella melaninogenica</name>
    <dbReference type="NCBI Taxonomy" id="28132"/>
    <lineage>
        <taxon>Bacteria</taxon>
        <taxon>Pseudomonadati</taxon>
        <taxon>Bacteroidota</taxon>
        <taxon>Bacteroidia</taxon>
        <taxon>Bacteroidales</taxon>
        <taxon>Prevotellaceae</taxon>
        <taxon>Prevotella</taxon>
    </lineage>
</organism>
<dbReference type="RefSeq" id="WP_120174934.1">
    <property type="nucleotide sequence ID" value="NZ_AP018050.1"/>
</dbReference>
<protein>
    <submittedName>
        <fullName evidence="2">Uncharacterized protein</fullName>
    </submittedName>
</protein>
<reference evidence="2 3" key="1">
    <citation type="submission" date="2017-05" db="EMBL/GenBank/DDBJ databases">
        <title>whole genome sequence of Prevotella melaninogenica GAI 07411.</title>
        <authorList>
            <person name="Kondo Y."/>
            <person name="Hoshino T."/>
        </authorList>
    </citation>
    <scope>NUCLEOTIDE SEQUENCE [LARGE SCALE GENOMIC DNA]</scope>
    <source>
        <strain evidence="2 3">GAI 07411</strain>
    </source>
</reference>
<name>A0A250KIR3_9BACT</name>
<sequence length="199" mass="22538">MKRLALYFAGLVCILCNCTAQTVSSLVKDNTLQNQNKQLQQNAKGQEATPTYSIISVENTYKLRWTGKAFTGVHKDKANTWLIKAVVKGLDAKWLKHPLSITTKEVSLLKDSLRKEVVTIIALESAEVGWSLTTFNKEYFMIEECEAPLYAVPYFINGRVYTLCITPSFKIIGDEMRPAIDRKALQERILIPLMSVFSR</sequence>
<evidence type="ECO:0000313" key="3">
    <source>
        <dbReference type="Proteomes" id="UP000267517"/>
    </source>
</evidence>
<evidence type="ECO:0000256" key="1">
    <source>
        <dbReference type="SAM" id="SignalP"/>
    </source>
</evidence>
<feature type="signal peptide" evidence="1">
    <location>
        <begin position="1"/>
        <end position="20"/>
    </location>
</feature>
<feature type="chain" id="PRO_5013327032" evidence="1">
    <location>
        <begin position="21"/>
        <end position="199"/>
    </location>
</feature>
<dbReference type="EMBL" id="AP018050">
    <property type="protein sequence ID" value="BBA29804.1"/>
    <property type="molecule type" value="Genomic_DNA"/>
</dbReference>
<proteinExistence type="predicted"/>
<keyword evidence="1" id="KW-0732">Signal</keyword>
<evidence type="ECO:0000313" key="2">
    <source>
        <dbReference type="EMBL" id="BBA29804.1"/>
    </source>
</evidence>
<dbReference type="OrthoDB" id="1079244at2"/>
<gene>
    <name evidence="2" type="ORF">PMEL_200328</name>
</gene>
<accession>A0A250KIR3</accession>
<dbReference type="Proteomes" id="UP000267517">
    <property type="component" value="Chromosome II"/>
</dbReference>
<dbReference type="AlphaFoldDB" id="A0A250KIR3"/>